<dbReference type="InterPro" id="IPR035979">
    <property type="entry name" value="RBD_domain_sf"/>
</dbReference>
<reference evidence="10" key="1">
    <citation type="submission" date="2022-07" db="EMBL/GenBank/DDBJ databases">
        <title>Phylogenomic reconstructions and comparative analyses of Kickxellomycotina fungi.</title>
        <authorList>
            <person name="Reynolds N.K."/>
            <person name="Stajich J.E."/>
            <person name="Barry K."/>
            <person name="Grigoriev I.V."/>
            <person name="Crous P."/>
            <person name="Smith M.E."/>
        </authorList>
    </citation>
    <scope>NUCLEOTIDE SEQUENCE</scope>
    <source>
        <strain evidence="10">NBRC 105413</strain>
    </source>
</reference>
<gene>
    <name evidence="10" type="primary">NOP12</name>
    <name evidence="10" type="ORF">LPJ64_000438</name>
</gene>
<evidence type="ECO:0000256" key="5">
    <source>
        <dbReference type="ARBA" id="ARBA00022884"/>
    </source>
</evidence>
<dbReference type="AlphaFoldDB" id="A0A9W8CLJ9"/>
<keyword evidence="5 7" id="KW-0694">RNA-binding</keyword>
<proteinExistence type="inferred from homology"/>
<dbReference type="PROSITE" id="PS50102">
    <property type="entry name" value="RRM"/>
    <property type="match status" value="2"/>
</dbReference>
<dbReference type="InterPro" id="IPR012677">
    <property type="entry name" value="Nucleotide-bd_a/b_plait_sf"/>
</dbReference>
<evidence type="ECO:0000313" key="11">
    <source>
        <dbReference type="Proteomes" id="UP001145021"/>
    </source>
</evidence>
<keyword evidence="6" id="KW-0539">Nucleus</keyword>
<evidence type="ECO:0000256" key="2">
    <source>
        <dbReference type="ARBA" id="ARBA00004604"/>
    </source>
</evidence>
<dbReference type="Pfam" id="PF00076">
    <property type="entry name" value="RRM_1"/>
    <property type="match status" value="1"/>
</dbReference>
<feature type="region of interest" description="Disordered" evidence="8">
    <location>
        <begin position="25"/>
        <end position="83"/>
    </location>
</feature>
<dbReference type="Gene3D" id="3.30.70.330">
    <property type="match status" value="2"/>
</dbReference>
<evidence type="ECO:0000256" key="1">
    <source>
        <dbReference type="ARBA" id="ARBA00002475"/>
    </source>
</evidence>
<feature type="region of interest" description="Disordered" evidence="8">
    <location>
        <begin position="314"/>
        <end position="403"/>
    </location>
</feature>
<dbReference type="EMBL" id="JANBOH010000008">
    <property type="protein sequence ID" value="KAJ1648282.1"/>
    <property type="molecule type" value="Genomic_DNA"/>
</dbReference>
<evidence type="ECO:0000256" key="8">
    <source>
        <dbReference type="SAM" id="MobiDB-lite"/>
    </source>
</evidence>
<protein>
    <recommendedName>
        <fullName evidence="4">Nucleolar protein 12</fullName>
    </recommendedName>
</protein>
<dbReference type="PANTHER" id="PTHR23236:SF25">
    <property type="entry name" value="RNA-BINDING PROTEIN 34"/>
    <property type="match status" value="1"/>
</dbReference>
<name>A0A9W8CLJ9_9FUNG</name>
<feature type="compositionally biased region" description="Gly residues" evidence="8">
    <location>
        <begin position="375"/>
        <end position="386"/>
    </location>
</feature>
<evidence type="ECO:0000259" key="9">
    <source>
        <dbReference type="PROSITE" id="PS50102"/>
    </source>
</evidence>
<dbReference type="PANTHER" id="PTHR23236">
    <property type="entry name" value="EUKARYOTIC TRANSLATION INITIATION FACTOR 4B/4H"/>
    <property type="match status" value="1"/>
</dbReference>
<keyword evidence="11" id="KW-1185">Reference proteome</keyword>
<feature type="domain" description="RRM" evidence="9">
    <location>
        <begin position="125"/>
        <end position="223"/>
    </location>
</feature>
<comment type="function">
    <text evidence="1">Involved in pre-25S rRNA processing.</text>
</comment>
<dbReference type="SMART" id="SM00360">
    <property type="entry name" value="RRM"/>
    <property type="match status" value="2"/>
</dbReference>
<dbReference type="Proteomes" id="UP001145021">
    <property type="component" value="Unassembled WGS sequence"/>
</dbReference>
<feature type="compositionally biased region" description="Acidic residues" evidence="8">
    <location>
        <begin position="64"/>
        <end position="76"/>
    </location>
</feature>
<evidence type="ECO:0000256" key="6">
    <source>
        <dbReference type="ARBA" id="ARBA00023242"/>
    </source>
</evidence>
<dbReference type="InterPro" id="IPR000504">
    <property type="entry name" value="RRM_dom"/>
</dbReference>
<sequence>MASELKKGELSQLLVGADSSGSAINSTLDDLFKNAPPLAPAAASIPETKESQEDSNNAMSVDADGADDAEDAEAEEREAKAKRARKVGFGLDKEVEDQEEEDMLNPKSKKKKYARMVQDPDVLKRTIFIGNITIECITDGKVYSQLKAMCAKYGKIKSIRFRSIAFSELLPRKVAFVSGKFHSKRESCNAYVEFVHEEAAKKAVELNGTMFQEKHIRVDMADNSRSHDMKRSIFVGNLDFAAQEEDLWKHFGTCGTVENVRIIRDPKTNIGKGFGYVQFTDRNAVSLALKLNSLELNSRKLRIERGSEKAIKEKQLAGSSSTYKPSVAAVLDSTRSTKGDKPSNKKRRTARSIQFREGRVSAGNGRGGSRDGRGGSRGGSLGGRGGGRGRGRGRGRGGISKRS</sequence>
<evidence type="ECO:0000256" key="4">
    <source>
        <dbReference type="ARBA" id="ARBA00015520"/>
    </source>
</evidence>
<comment type="subcellular location">
    <subcellularLocation>
        <location evidence="2">Nucleus</location>
        <location evidence="2">Nucleolus</location>
    </subcellularLocation>
</comment>
<dbReference type="SUPFAM" id="SSF54928">
    <property type="entry name" value="RNA-binding domain, RBD"/>
    <property type="match status" value="2"/>
</dbReference>
<comment type="similarity">
    <text evidence="3">Belongs to the RRM RBM34 family.</text>
</comment>
<evidence type="ECO:0000256" key="7">
    <source>
        <dbReference type="PROSITE-ProRule" id="PRU00176"/>
    </source>
</evidence>
<evidence type="ECO:0000313" key="10">
    <source>
        <dbReference type="EMBL" id="KAJ1648282.1"/>
    </source>
</evidence>
<dbReference type="InterPro" id="IPR034221">
    <property type="entry name" value="RBM34_RRM2"/>
</dbReference>
<comment type="caution">
    <text evidence="10">The sequence shown here is derived from an EMBL/GenBank/DDBJ whole genome shotgun (WGS) entry which is preliminary data.</text>
</comment>
<dbReference type="GO" id="GO:0003723">
    <property type="term" value="F:RNA binding"/>
    <property type="evidence" value="ECO:0007669"/>
    <property type="project" value="UniProtKB-UniRule"/>
</dbReference>
<accession>A0A9W8CLJ9</accession>
<organism evidence="10 11">
    <name type="scientific">Coemansia asiatica</name>
    <dbReference type="NCBI Taxonomy" id="1052880"/>
    <lineage>
        <taxon>Eukaryota</taxon>
        <taxon>Fungi</taxon>
        <taxon>Fungi incertae sedis</taxon>
        <taxon>Zoopagomycota</taxon>
        <taxon>Kickxellomycotina</taxon>
        <taxon>Kickxellomycetes</taxon>
        <taxon>Kickxellales</taxon>
        <taxon>Kickxellaceae</taxon>
        <taxon>Coemansia</taxon>
    </lineage>
</organism>
<evidence type="ECO:0000256" key="3">
    <source>
        <dbReference type="ARBA" id="ARBA00007077"/>
    </source>
</evidence>
<feature type="compositionally biased region" description="Basic residues" evidence="8">
    <location>
        <begin position="387"/>
        <end position="403"/>
    </location>
</feature>
<feature type="domain" description="RRM" evidence="9">
    <location>
        <begin position="231"/>
        <end position="308"/>
    </location>
</feature>
<dbReference type="CDD" id="cd12395">
    <property type="entry name" value="RRM2_RBM34"/>
    <property type="match status" value="1"/>
</dbReference>